<evidence type="ECO:0000313" key="2">
    <source>
        <dbReference type="Proteomes" id="UP000218628"/>
    </source>
</evidence>
<dbReference type="AlphaFoldDB" id="A0A291DF84"/>
<evidence type="ECO:0000313" key="1">
    <source>
        <dbReference type="EMBL" id="ATF63030.1"/>
    </source>
</evidence>
<proteinExistence type="predicted"/>
<name>A0A291DF84_9MICC</name>
<dbReference type="EMBL" id="CP023510">
    <property type="protein sequence ID" value="ATF63030.1"/>
    <property type="molecule type" value="Genomic_DNA"/>
</dbReference>
<reference evidence="2" key="1">
    <citation type="submission" date="2017-09" db="EMBL/GenBank/DDBJ databases">
        <title>FDA dAtabase for Regulatory Grade micrObial Sequences (FDA-ARGOS): Supporting development and validation of Infectious Disease Dx tests.</title>
        <authorList>
            <person name="Minogue T."/>
            <person name="Wolcott M."/>
            <person name="Wasieloski L."/>
            <person name="Aguilar W."/>
            <person name="Moore D."/>
            <person name="Tallon L."/>
            <person name="Sadzewicz L."/>
            <person name="Ott S."/>
            <person name="Zhao X."/>
            <person name="Nagaraj S."/>
            <person name="Vavikolanu K."/>
            <person name="Aluvathingal J."/>
            <person name="Nadendla S."/>
            <person name="Sichtig H."/>
        </authorList>
    </citation>
    <scope>NUCLEOTIDE SEQUENCE [LARGE SCALE GENOMIC DNA]</scope>
    <source>
        <strain evidence="2">FDAARGOS_369</strain>
    </source>
</reference>
<sequence>MENTTREGQYAQAQISCTADEQLRCDEEFNWLMQCGTVVRMERFDVEEFRTVLEQLVAEGSCFRTAPVSSTMGRVMRHLTQGASGYEANLTELRAAAQNALLFVFPLEKDLEMCLRFERVQGTGLALTRLGVSPVNGDLWVKHWAMRALECTGGVFAVESAPGACNFELRREMFYAMLSLVHLSTLGLSAEPEDFYMFADSEAVCKKFKRERRDCRRAMRAQYDRAA</sequence>
<organism evidence="1 2">
    <name type="scientific">Rothia mucilaginosa</name>
    <dbReference type="NCBI Taxonomy" id="43675"/>
    <lineage>
        <taxon>Bacteria</taxon>
        <taxon>Bacillati</taxon>
        <taxon>Actinomycetota</taxon>
        <taxon>Actinomycetes</taxon>
        <taxon>Micrococcales</taxon>
        <taxon>Micrococcaceae</taxon>
        <taxon>Rothia</taxon>
    </lineage>
</organism>
<protein>
    <submittedName>
        <fullName evidence="1">Integrase</fullName>
    </submittedName>
</protein>
<gene>
    <name evidence="1" type="ORF">CO690_04795</name>
</gene>
<accession>A0A291DF84</accession>
<dbReference type="Proteomes" id="UP000218628">
    <property type="component" value="Chromosome"/>
</dbReference>
<dbReference type="RefSeq" id="WP_096740842.1">
    <property type="nucleotide sequence ID" value="NZ_CP023510.1"/>
</dbReference>